<dbReference type="InterPro" id="IPR042070">
    <property type="entry name" value="PucR_C-HTH_sf"/>
</dbReference>
<reference evidence="5 6" key="1">
    <citation type="submission" date="2022-06" db="EMBL/GenBank/DDBJ databases">
        <title>Genomic Encyclopedia of Archaeal and Bacterial Type Strains, Phase II (KMG-II): from individual species to whole genera.</title>
        <authorList>
            <person name="Goeker M."/>
        </authorList>
    </citation>
    <scope>NUCLEOTIDE SEQUENCE [LARGE SCALE GENOMIC DNA]</scope>
    <source>
        <strain evidence="5 6">DSM 40477</strain>
    </source>
</reference>
<dbReference type="Pfam" id="PF17853">
    <property type="entry name" value="GGDEF_2"/>
    <property type="match status" value="1"/>
</dbReference>
<dbReference type="Pfam" id="PF13556">
    <property type="entry name" value="HTH_30"/>
    <property type="match status" value="1"/>
</dbReference>
<comment type="caution">
    <text evidence="5">The sequence shown here is derived from an EMBL/GenBank/DDBJ whole genome shotgun (WGS) entry which is preliminary data.</text>
</comment>
<dbReference type="PANTHER" id="PTHR33744:SF1">
    <property type="entry name" value="DNA-BINDING TRANSCRIPTIONAL ACTIVATOR ADER"/>
    <property type="match status" value="1"/>
</dbReference>
<dbReference type="InterPro" id="IPR025736">
    <property type="entry name" value="PucR_C-HTH_dom"/>
</dbReference>
<feature type="domain" description="CdaR GGDEF-like" evidence="4">
    <location>
        <begin position="268"/>
        <end position="374"/>
    </location>
</feature>
<evidence type="ECO:0000256" key="1">
    <source>
        <dbReference type="ARBA" id="ARBA00006754"/>
    </source>
</evidence>
<evidence type="ECO:0000313" key="6">
    <source>
        <dbReference type="Proteomes" id="UP001205311"/>
    </source>
</evidence>
<evidence type="ECO:0000256" key="2">
    <source>
        <dbReference type="SAM" id="MobiDB-lite"/>
    </source>
</evidence>
<protein>
    <submittedName>
        <fullName evidence="5">Sugar diacid utilization regulator</fullName>
    </submittedName>
</protein>
<sequence length="493" mass="50946">MARVTEPSPGIDDTGRSGRAGSTHSTDSANSANSANSEDRTTRLACRLLAALAADGDPRPLLAEIRSAEAHVVSPAERDALRGAARDAERLHRRMRGLAALHAMARAQSAAVERAAAAHDRLAGLVLAGGGVTAVAQAVVDVLGGALLVRDGDGVPLAVVGEVADLDALPPPGASGSSSGQGGDRACRAERVGDLWLVPATAGDEVLGDLVLAGRPDLSGPDLGILERAGMVAALLLLLLRTTAAAEERVRGELLSDLLADPGRDLPVVQDRARRLGVNLDHAHCVVVAEAAVPRQRLGQAAARHARLLGGLGVQHRGRAVLLLPGRDAGALARRCAWALSTALRRTVTAGAAGPVRGPSGIPAAHQEAERCLRGLVALGRTGEAASAGELGFVGLLLADRADPGGFVRATLGAVLDYDSARGTELVRTLRAYFAAGRSPGRAKDLLNVHVNTVVQRLERVTALLGADWRRPDRLLQVELAVRLLDLVPEPPA</sequence>
<dbReference type="Gene3D" id="1.10.10.2840">
    <property type="entry name" value="PucR C-terminal helix-turn-helix domain"/>
    <property type="match status" value="1"/>
</dbReference>
<dbReference type="EMBL" id="JAMTCP010000044">
    <property type="protein sequence ID" value="MCP2261578.1"/>
    <property type="molecule type" value="Genomic_DNA"/>
</dbReference>
<evidence type="ECO:0000259" key="4">
    <source>
        <dbReference type="Pfam" id="PF17853"/>
    </source>
</evidence>
<dbReference type="PANTHER" id="PTHR33744">
    <property type="entry name" value="CARBOHYDRATE DIACID REGULATOR"/>
    <property type="match status" value="1"/>
</dbReference>
<evidence type="ECO:0000259" key="3">
    <source>
        <dbReference type="Pfam" id="PF13556"/>
    </source>
</evidence>
<dbReference type="InterPro" id="IPR051448">
    <property type="entry name" value="CdaR-like_regulators"/>
</dbReference>
<feature type="domain" description="PucR C-terminal helix-turn-helix" evidence="3">
    <location>
        <begin position="426"/>
        <end position="484"/>
    </location>
</feature>
<dbReference type="Proteomes" id="UP001205311">
    <property type="component" value="Unassembled WGS sequence"/>
</dbReference>
<accession>A0ABT1I1G7</accession>
<name>A0ABT1I1G7_STRSD</name>
<dbReference type="InterPro" id="IPR041522">
    <property type="entry name" value="CdaR_GGDEF"/>
</dbReference>
<keyword evidence="6" id="KW-1185">Reference proteome</keyword>
<evidence type="ECO:0000313" key="5">
    <source>
        <dbReference type="EMBL" id="MCP2261578.1"/>
    </source>
</evidence>
<proteinExistence type="inferred from homology"/>
<feature type="region of interest" description="Disordered" evidence="2">
    <location>
        <begin position="1"/>
        <end position="39"/>
    </location>
</feature>
<comment type="similarity">
    <text evidence="1">Belongs to the CdaR family.</text>
</comment>
<organism evidence="5 6">
    <name type="scientific">Streptoalloteichus tenebrarius (strain ATCC 17920 / DSM 40477 / JCM 4838 / CBS 697.72 / NBRC 16177 / NCIMB 11028 / NRRL B-12390 / A12253. 1 / ISP 5477)</name>
    <name type="common">Streptomyces tenebrarius</name>
    <dbReference type="NCBI Taxonomy" id="1933"/>
    <lineage>
        <taxon>Bacteria</taxon>
        <taxon>Bacillati</taxon>
        <taxon>Actinomycetota</taxon>
        <taxon>Actinomycetes</taxon>
        <taxon>Pseudonocardiales</taxon>
        <taxon>Pseudonocardiaceae</taxon>
        <taxon>Streptoalloteichus</taxon>
    </lineage>
</organism>
<gene>
    <name evidence="5" type="ORF">LX15_005304</name>
</gene>